<feature type="compositionally biased region" description="Polar residues" evidence="5">
    <location>
        <begin position="669"/>
        <end position="683"/>
    </location>
</feature>
<keyword evidence="4" id="KW-0175">Coiled coil</keyword>
<dbReference type="SUPFAM" id="SSF53098">
    <property type="entry name" value="Ribonuclease H-like"/>
    <property type="match status" value="1"/>
</dbReference>
<evidence type="ECO:0000256" key="2">
    <source>
        <dbReference type="ARBA" id="ARBA00032437"/>
    </source>
</evidence>
<feature type="region of interest" description="Disordered" evidence="5">
    <location>
        <begin position="669"/>
        <end position="691"/>
    </location>
</feature>
<evidence type="ECO:0000256" key="3">
    <source>
        <dbReference type="ARBA" id="ARBA00033006"/>
    </source>
</evidence>
<gene>
    <name evidence="9" type="primary">wrb-1</name>
    <name evidence="7" type="synonym">Cbr-wrb-1</name>
    <name evidence="9" type="ORF">CBG01086</name>
    <name evidence="7" type="ORF">CBG_01086</name>
</gene>
<evidence type="ECO:0000256" key="4">
    <source>
        <dbReference type="SAM" id="Coils"/>
    </source>
</evidence>
<dbReference type="GO" id="GO:0043495">
    <property type="term" value="F:protein-membrane adaptor activity"/>
    <property type="evidence" value="ECO:0000318"/>
    <property type="project" value="GO_Central"/>
</dbReference>
<dbReference type="STRING" id="6238.A8WPI9"/>
<evidence type="ECO:0000313" key="9">
    <source>
        <dbReference type="WormBase" id="CBG01086"/>
    </source>
</evidence>
<dbReference type="InterPro" id="IPR028945">
    <property type="entry name" value="Get1"/>
</dbReference>
<dbReference type="GO" id="GO:0043529">
    <property type="term" value="C:GET complex"/>
    <property type="evidence" value="ECO:0000318"/>
    <property type="project" value="GO_Central"/>
</dbReference>
<reference evidence="7 8" key="2">
    <citation type="journal article" date="2011" name="PLoS Genet.">
        <title>Caenorhabditis briggsae recombinant inbred line genotypes reveal inter-strain incompatibility and the evolution of recombination.</title>
        <authorList>
            <person name="Ross J.A."/>
            <person name="Koboldt D.C."/>
            <person name="Staisch J.E."/>
            <person name="Chamberlin H.M."/>
            <person name="Gupta B.P."/>
            <person name="Miller R.D."/>
            <person name="Baird S.E."/>
            <person name="Haag E.S."/>
        </authorList>
    </citation>
    <scope>NUCLEOTIDE SEQUENCE [LARGE SCALE GENOMIC DNA]</scope>
    <source>
        <strain evidence="7 8">AF16</strain>
    </source>
</reference>
<dbReference type="InterPro" id="IPR012337">
    <property type="entry name" value="RNaseH-like_sf"/>
</dbReference>
<dbReference type="Gene3D" id="1.10.287.660">
    <property type="entry name" value="Helix hairpin bin"/>
    <property type="match status" value="1"/>
</dbReference>
<dbReference type="EMBL" id="HE601256">
    <property type="protein sequence ID" value="CAP22396.2"/>
    <property type="molecule type" value="Genomic_DNA"/>
</dbReference>
<keyword evidence="8" id="KW-1185">Reference proteome</keyword>
<protein>
    <recommendedName>
        <fullName evidence="1">Guided entry of tail-anchored proteins factor 1</fullName>
    </recommendedName>
    <alternativeName>
        <fullName evidence="2">Tail-anchored protein insertion receptor WRB</fullName>
    </alternativeName>
    <alternativeName>
        <fullName evidence="3">Tryptophan-rich basic protein</fullName>
    </alternativeName>
</protein>
<feature type="compositionally biased region" description="Basic and acidic residues" evidence="5">
    <location>
        <begin position="54"/>
        <end position="74"/>
    </location>
</feature>
<dbReference type="InterPro" id="IPR008906">
    <property type="entry name" value="HATC_C_dom"/>
</dbReference>
<organism evidence="7 8">
    <name type="scientific">Caenorhabditis briggsae</name>
    <dbReference type="NCBI Taxonomy" id="6238"/>
    <lineage>
        <taxon>Eukaryota</taxon>
        <taxon>Metazoa</taxon>
        <taxon>Ecdysozoa</taxon>
        <taxon>Nematoda</taxon>
        <taxon>Chromadorea</taxon>
        <taxon>Rhabditida</taxon>
        <taxon>Rhabditina</taxon>
        <taxon>Rhabditomorpha</taxon>
        <taxon>Rhabditoidea</taxon>
        <taxon>Rhabditidae</taxon>
        <taxon>Peloderinae</taxon>
        <taxon>Caenorhabditis</taxon>
    </lineage>
</organism>
<feature type="domain" description="HAT C-terminal dimerisation" evidence="6">
    <location>
        <begin position="680"/>
        <end position="729"/>
    </location>
</feature>
<feature type="coiled-coil region" evidence="4">
    <location>
        <begin position="800"/>
        <end position="827"/>
    </location>
</feature>
<evidence type="ECO:0000256" key="1">
    <source>
        <dbReference type="ARBA" id="ARBA00017951"/>
    </source>
</evidence>
<dbReference type="InParanoid" id="A8WPI9"/>
<reference evidence="7 8" key="1">
    <citation type="journal article" date="2003" name="PLoS Biol.">
        <title>The genome sequence of Caenorhabditis briggsae: a platform for comparative genomics.</title>
        <authorList>
            <person name="Stein L.D."/>
            <person name="Bao Z."/>
            <person name="Blasiar D."/>
            <person name="Blumenthal T."/>
            <person name="Brent M.R."/>
            <person name="Chen N."/>
            <person name="Chinwalla A."/>
            <person name="Clarke L."/>
            <person name="Clee C."/>
            <person name="Coghlan A."/>
            <person name="Coulson A."/>
            <person name="D'Eustachio P."/>
            <person name="Fitch D.H."/>
            <person name="Fulton L.A."/>
            <person name="Fulton R.E."/>
            <person name="Griffiths-Jones S."/>
            <person name="Harris T.W."/>
            <person name="Hillier L.W."/>
            <person name="Kamath R."/>
            <person name="Kuwabara P.E."/>
            <person name="Mardis E.R."/>
            <person name="Marra M.A."/>
            <person name="Miner T.L."/>
            <person name="Minx P."/>
            <person name="Mullikin J.C."/>
            <person name="Plumb R.W."/>
            <person name="Rogers J."/>
            <person name="Schein J.E."/>
            <person name="Sohrmann M."/>
            <person name="Spieth J."/>
            <person name="Stajich J.E."/>
            <person name="Wei C."/>
            <person name="Willey D."/>
            <person name="Wilson R.K."/>
            <person name="Durbin R."/>
            <person name="Waterston R.H."/>
        </authorList>
    </citation>
    <scope>NUCLEOTIDE SEQUENCE [LARGE SCALE GENOMIC DNA]</scope>
    <source>
        <strain evidence="7 8">AF16</strain>
    </source>
</reference>
<evidence type="ECO:0000313" key="8">
    <source>
        <dbReference type="Proteomes" id="UP000008549"/>
    </source>
</evidence>
<dbReference type="Pfam" id="PF04420">
    <property type="entry name" value="CHD5"/>
    <property type="match status" value="1"/>
</dbReference>
<accession>A8WPI9</accession>
<evidence type="ECO:0000259" key="6">
    <source>
        <dbReference type="Pfam" id="PF05699"/>
    </source>
</evidence>
<dbReference type="Proteomes" id="UP000008549">
    <property type="component" value="Unassembled WGS sequence"/>
</dbReference>
<proteinExistence type="predicted"/>
<dbReference type="PANTHER" id="PTHR37432">
    <property type="entry name" value="PROTEIN CBG21304"/>
    <property type="match status" value="1"/>
</dbReference>
<feature type="region of interest" description="Disordered" evidence="5">
    <location>
        <begin position="46"/>
        <end position="81"/>
    </location>
</feature>
<dbReference type="GO" id="GO:0046983">
    <property type="term" value="F:protein dimerization activity"/>
    <property type="evidence" value="ECO:0007669"/>
    <property type="project" value="InterPro"/>
</dbReference>
<dbReference type="AlphaFoldDB" id="A8WPI9"/>
<dbReference type="Pfam" id="PF05699">
    <property type="entry name" value="Dimer_Tnp_hAT"/>
    <property type="match status" value="1"/>
</dbReference>
<evidence type="ECO:0000256" key="5">
    <source>
        <dbReference type="SAM" id="MobiDB-lite"/>
    </source>
</evidence>
<dbReference type="eggNOG" id="KOG4253">
    <property type="taxonomic scope" value="Eukaryota"/>
</dbReference>
<dbReference type="PANTHER" id="PTHR37432:SF1">
    <property type="entry name" value="HAT C-TERMINAL DIMERISATION DOMAIN-CONTAINING PROTEIN-RELATED"/>
    <property type="match status" value="1"/>
</dbReference>
<dbReference type="WormBase" id="CBG01086">
    <property type="protein sequence ID" value="CBP47418"/>
    <property type="gene ID" value="WBGene00024370"/>
    <property type="gene designation" value="Cbr-wrb-1"/>
</dbReference>
<name>A8WPI9_CAEBR</name>
<dbReference type="HOGENOM" id="CLU_313137_0_0_1"/>
<dbReference type="InterPro" id="IPR029012">
    <property type="entry name" value="Helix_hairpin_bin_sf"/>
</dbReference>
<dbReference type="GO" id="GO:0071816">
    <property type="term" value="P:tail-anchored membrane protein insertion into ER membrane"/>
    <property type="evidence" value="ECO:0000318"/>
    <property type="project" value="GO_Central"/>
</dbReference>
<evidence type="ECO:0000313" key="7">
    <source>
        <dbReference type="EMBL" id="CAP22396.2"/>
    </source>
</evidence>
<feature type="compositionally biased region" description="Low complexity" evidence="5">
    <location>
        <begin position="918"/>
        <end position="929"/>
    </location>
</feature>
<sequence>MFPSCAERSGSNGMNWAPSSSISGNSSLIFFSKILAKNRAVQNEGRASAGLEKASAEEKKASARSIEKKPREASAGRGRPRKCDYGQQVAYFTTTNHDFSRVFSIFPSICGDMNISNASDDTIQMPQWFIDPNKIDCELVIKNKKEGFGGFYKKCTDKQGYMRVVFVHHATGAENAVKFLKCESCSSIIGDNGGHLQRHQKKHSTSGNSTSRNVLNASKLDVSRLLSRFFATTGRPLHEMENSSFRTLVGDLLNLGKRMDPTSVPMSLIPSRSSTRRYTLEKLDNEIAKLRTLVIIDSWPFVKGNFQVLPIAKSGYLSFMADFGRVHEDFLCLKASYLEERIDEDGSLKWVTLVVPIAYMSVSGDLKDANNIFIMIKQAVLNFFGEDLDLKTAFLTADGAHNIRRCATDHFNQYVRCFAHATDIIGKRTLLPYKSTIVSPLERSILKNYSDLLELCRLFTMSLKKDRALYKEIGVSLLDVVPTRWFSGFKCLVAVYKNIDKLGSFIAEMTPTSASHLDELLKIENRIRYKELSDVMDPLLQSNTYFQENSDSLKDVAVFVVSLMDEFDRFSVAGEKEVLVKFAKQATRKMCTDLDTIHFVATYLNPPSKDLHELQLRYDRHQIPIDIVNDAQKLLDDLGKSFEEMRYQAPPQSQPPARHLTFLQRTLGGSSAPKSSSLHQEQQQYERDTRSMPASKFWPLAKSSYPILHEIARKVHAIQASEADMESSTKPTQISIFNILAVICSATFAIYSAKIVSAISKVKSLSKSPPNPKIVALKLKISELKRELHGISPTGEFAKYFKKDRELNKANDELSALEAENGTETAKNLKIDTVVRVLLQVSALALLRYVSGITAYCIPDTIFWPFNVLVRFPAIFGNDSCPTEFADVSGFALAFLMIHLLNLVWKTVQSLTEKVPQSASENAENAENSTESKKNN</sequence>
<feature type="region of interest" description="Disordered" evidence="5">
    <location>
        <begin position="916"/>
        <end position="936"/>
    </location>
</feature>